<evidence type="ECO:0000259" key="14">
    <source>
        <dbReference type="PROSITE" id="PS51194"/>
    </source>
</evidence>
<dbReference type="PROSITE" id="PS00039">
    <property type="entry name" value="DEAD_ATP_HELICASE"/>
    <property type="match status" value="1"/>
</dbReference>
<dbReference type="OrthoDB" id="8520957at2"/>
<dbReference type="PROSITE" id="PS51194">
    <property type="entry name" value="HELICASE_CTER"/>
    <property type="match status" value="1"/>
</dbReference>
<dbReference type="EMBL" id="UGSB01000001">
    <property type="protein sequence ID" value="SUA52805.1"/>
    <property type="molecule type" value="Genomic_DNA"/>
</dbReference>
<dbReference type="PROSITE" id="PS51195">
    <property type="entry name" value="Q_MOTIF"/>
    <property type="match status" value="1"/>
</dbReference>
<dbReference type="InterPro" id="IPR011545">
    <property type="entry name" value="DEAD/DEAH_box_helicase_dom"/>
</dbReference>
<feature type="domain" description="DEAD-box RNA helicase Q" evidence="15">
    <location>
        <begin position="26"/>
        <end position="54"/>
    </location>
</feature>
<reference evidence="16 19" key="2">
    <citation type="submission" date="2020-12" db="EMBL/GenBank/DDBJ databases">
        <title>FDA dAtabase for Regulatory Grade micrObial Sequences (FDA-ARGOS): Supporting development and validation of Infectious Disease Dx tests.</title>
        <authorList>
            <person name="Sproer C."/>
            <person name="Gronow S."/>
            <person name="Severitt S."/>
            <person name="Schroder I."/>
            <person name="Tallon L."/>
            <person name="Sadzewicz L."/>
            <person name="Zhao X."/>
            <person name="Boylan J."/>
            <person name="Ott S."/>
            <person name="Bowen H."/>
            <person name="Vavikolanu K."/>
            <person name="Mehta A."/>
            <person name="Aluvathingal J."/>
            <person name="Nadendla S."/>
            <person name="Lowell S."/>
            <person name="Myers T."/>
            <person name="Yan Y."/>
            <person name="Sichtig H."/>
        </authorList>
    </citation>
    <scope>NUCLEOTIDE SEQUENCE [LARGE SCALE GENOMIC DNA]</scope>
    <source>
        <strain evidence="16 19">FDAARGOS_872</strain>
    </source>
</reference>
<dbReference type="RefSeq" id="WP_018574126.1">
    <property type="nucleotide sequence ID" value="NZ_CP065725.1"/>
</dbReference>
<evidence type="ECO:0000256" key="11">
    <source>
        <dbReference type="RuleBase" id="RU000492"/>
    </source>
</evidence>
<evidence type="ECO:0000256" key="4">
    <source>
        <dbReference type="ARBA" id="ARBA00022801"/>
    </source>
</evidence>
<comment type="catalytic activity">
    <reaction evidence="8">
        <text>ATP + H2O = ADP + phosphate + H(+)</text>
        <dbReference type="Rhea" id="RHEA:13065"/>
        <dbReference type="ChEBI" id="CHEBI:15377"/>
        <dbReference type="ChEBI" id="CHEBI:15378"/>
        <dbReference type="ChEBI" id="CHEBI:30616"/>
        <dbReference type="ChEBI" id="CHEBI:43474"/>
        <dbReference type="ChEBI" id="CHEBI:456216"/>
        <dbReference type="EC" id="3.6.4.13"/>
    </reaction>
</comment>
<dbReference type="EC" id="3.6.4.13" evidence="1"/>
<accession>A0A378XCY9</accession>
<dbReference type="Pfam" id="PF00270">
    <property type="entry name" value="DEAD"/>
    <property type="match status" value="1"/>
</dbReference>
<dbReference type="PROSITE" id="PS51192">
    <property type="entry name" value="HELICASE_ATP_BIND_1"/>
    <property type="match status" value="1"/>
</dbReference>
<reference evidence="17 18" key="1">
    <citation type="submission" date="2018-06" db="EMBL/GenBank/DDBJ databases">
        <authorList>
            <consortium name="Pathogen Informatics"/>
            <person name="Doyle S."/>
        </authorList>
    </citation>
    <scope>NUCLEOTIDE SEQUENCE [LARGE SCALE GENOMIC DNA]</scope>
    <source>
        <strain evidence="17 18">NCTC11997</strain>
    </source>
</reference>
<sequence length="479" mass="53397">MQSHLSNNNNNSTISDAEQSTVSPELTFNEFGLHPDLLKAIAQSGYTTPTPIQAQSIPAVLAGRDVMGAAQTGTGKTAAFTLPVLHRIMPFASHSTSPARHPVRALILTPTRELADQVAENVERYCSTSSLRSTAVYGGIDIRPQKEMLRQGCELLIATPGRLLDHLEQKNVNLSQVGVLVLDEADRMLDMGFMPDLERIVNYLPKQRQNLLFSATFSPEIRKLARTILVNPVEITVASNNQTADTVTQLVYQVGERDKKAALLYLLMTQYTKQVIVFANTKLEVNRLSRFLTQEGVSAEAIHGDRSQYERTRTLEDFKAGKVQVLVATDVAARGLDVAGLPCVINYDLPFNPEDYVHRIGRTGRAGAKGKAIAFYNKEEDEQLLANVQQLINIDFKVERLDIPELFKNRAVEQPRRSYYQQSKRETIDAFFYKPYEPDASDSVAESVPKTPQRVHERQEEPMLAVLLGGGRKTKTSDK</sequence>
<evidence type="ECO:0000256" key="9">
    <source>
        <dbReference type="ARBA" id="ARBA00074363"/>
    </source>
</evidence>
<dbReference type="Proteomes" id="UP000254603">
    <property type="component" value="Unassembled WGS sequence"/>
</dbReference>
<feature type="domain" description="Helicase ATP-binding" evidence="13">
    <location>
        <begin position="57"/>
        <end position="235"/>
    </location>
</feature>
<dbReference type="PANTHER" id="PTHR47959:SF13">
    <property type="entry name" value="ATP-DEPENDENT RNA HELICASE RHLE"/>
    <property type="match status" value="1"/>
</dbReference>
<feature type="short sequence motif" description="Q motif" evidence="10">
    <location>
        <begin position="26"/>
        <end position="54"/>
    </location>
</feature>
<proteinExistence type="inferred from homology"/>
<organism evidence="17 18">
    <name type="scientific">Oligella ureolytica</name>
    <dbReference type="NCBI Taxonomy" id="90244"/>
    <lineage>
        <taxon>Bacteria</taxon>
        <taxon>Pseudomonadati</taxon>
        <taxon>Pseudomonadota</taxon>
        <taxon>Betaproteobacteria</taxon>
        <taxon>Burkholderiales</taxon>
        <taxon>Alcaligenaceae</taxon>
        <taxon>Oligella</taxon>
    </lineage>
</organism>
<evidence type="ECO:0000256" key="5">
    <source>
        <dbReference type="ARBA" id="ARBA00022806"/>
    </source>
</evidence>
<evidence type="ECO:0000313" key="18">
    <source>
        <dbReference type="Proteomes" id="UP000254603"/>
    </source>
</evidence>
<keyword evidence="3 11" id="KW-0547">Nucleotide-binding</keyword>
<feature type="region of interest" description="Disordered" evidence="12">
    <location>
        <begin position="1"/>
        <end position="21"/>
    </location>
</feature>
<evidence type="ECO:0000256" key="3">
    <source>
        <dbReference type="ARBA" id="ARBA00022741"/>
    </source>
</evidence>
<dbReference type="InterPro" id="IPR014001">
    <property type="entry name" value="Helicase_ATP-bd"/>
</dbReference>
<evidence type="ECO:0000256" key="6">
    <source>
        <dbReference type="ARBA" id="ARBA00022840"/>
    </source>
</evidence>
<evidence type="ECO:0000256" key="7">
    <source>
        <dbReference type="ARBA" id="ARBA00038437"/>
    </source>
</evidence>
<evidence type="ECO:0000313" key="16">
    <source>
        <dbReference type="EMBL" id="QPT40801.1"/>
    </source>
</evidence>
<dbReference type="GO" id="GO:0005829">
    <property type="term" value="C:cytosol"/>
    <property type="evidence" value="ECO:0007669"/>
    <property type="project" value="TreeGrafter"/>
</dbReference>
<dbReference type="GO" id="GO:0009266">
    <property type="term" value="P:response to temperature stimulus"/>
    <property type="evidence" value="ECO:0007669"/>
    <property type="project" value="UniProtKB-ARBA"/>
</dbReference>
<dbReference type="InterPro" id="IPR044742">
    <property type="entry name" value="DEAD/DEAH_RhlB"/>
</dbReference>
<keyword evidence="4 11" id="KW-0378">Hydrolase</keyword>
<feature type="domain" description="Helicase C-terminal" evidence="14">
    <location>
        <begin position="246"/>
        <end position="407"/>
    </location>
</feature>
<dbReference type="InterPro" id="IPR014014">
    <property type="entry name" value="RNA_helicase_DEAD_Q_motif"/>
</dbReference>
<evidence type="ECO:0000256" key="2">
    <source>
        <dbReference type="ARBA" id="ARBA00022490"/>
    </source>
</evidence>
<dbReference type="GO" id="GO:0003676">
    <property type="term" value="F:nucleic acid binding"/>
    <property type="evidence" value="ECO:0007669"/>
    <property type="project" value="InterPro"/>
</dbReference>
<dbReference type="AlphaFoldDB" id="A0A378XCY9"/>
<dbReference type="GO" id="GO:0005524">
    <property type="term" value="F:ATP binding"/>
    <property type="evidence" value="ECO:0007669"/>
    <property type="project" value="UniProtKB-KW"/>
</dbReference>
<dbReference type="PANTHER" id="PTHR47959">
    <property type="entry name" value="ATP-DEPENDENT RNA HELICASE RHLE-RELATED"/>
    <property type="match status" value="1"/>
</dbReference>
<gene>
    <name evidence="17" type="primary">rhlE_1</name>
    <name evidence="16" type="ORF">I6G29_04320</name>
    <name evidence="17" type="ORF">NCTC11997_00915</name>
</gene>
<dbReference type="InterPro" id="IPR050079">
    <property type="entry name" value="DEAD_box_RNA_helicase"/>
</dbReference>
<feature type="region of interest" description="Disordered" evidence="12">
    <location>
        <begin position="439"/>
        <end position="479"/>
    </location>
</feature>
<dbReference type="Proteomes" id="UP000594903">
    <property type="component" value="Chromosome"/>
</dbReference>
<dbReference type="FunFam" id="3.40.50.300:FF:000108">
    <property type="entry name" value="ATP-dependent RNA helicase RhlE"/>
    <property type="match status" value="1"/>
</dbReference>
<dbReference type="Pfam" id="PF00271">
    <property type="entry name" value="Helicase_C"/>
    <property type="match status" value="1"/>
</dbReference>
<keyword evidence="6 11" id="KW-0067">ATP-binding</keyword>
<comment type="similarity">
    <text evidence="7 11">Belongs to the DEAD box helicase family.</text>
</comment>
<dbReference type="GO" id="GO:0003724">
    <property type="term" value="F:RNA helicase activity"/>
    <property type="evidence" value="ECO:0007669"/>
    <property type="project" value="UniProtKB-EC"/>
</dbReference>
<evidence type="ECO:0000313" key="17">
    <source>
        <dbReference type="EMBL" id="SUA52805.1"/>
    </source>
</evidence>
<dbReference type="GO" id="GO:0042255">
    <property type="term" value="P:ribosome assembly"/>
    <property type="evidence" value="ECO:0007669"/>
    <property type="project" value="UniProtKB-ARBA"/>
</dbReference>
<dbReference type="Gene3D" id="3.40.50.300">
    <property type="entry name" value="P-loop containing nucleotide triphosphate hydrolases"/>
    <property type="match status" value="2"/>
</dbReference>
<protein>
    <recommendedName>
        <fullName evidence="9">DEAD-box ATP-dependent RNA helicase RhpA</fullName>
        <ecNumber evidence="1">3.6.4.13</ecNumber>
    </recommendedName>
</protein>
<evidence type="ECO:0000259" key="15">
    <source>
        <dbReference type="PROSITE" id="PS51195"/>
    </source>
</evidence>
<dbReference type="EMBL" id="CP065725">
    <property type="protein sequence ID" value="QPT40801.1"/>
    <property type="molecule type" value="Genomic_DNA"/>
</dbReference>
<evidence type="ECO:0000256" key="12">
    <source>
        <dbReference type="SAM" id="MobiDB-lite"/>
    </source>
</evidence>
<dbReference type="InterPro" id="IPR027417">
    <property type="entry name" value="P-loop_NTPase"/>
</dbReference>
<dbReference type="SMART" id="SM00487">
    <property type="entry name" value="DEXDc"/>
    <property type="match status" value="1"/>
</dbReference>
<dbReference type="GO" id="GO:0016787">
    <property type="term" value="F:hydrolase activity"/>
    <property type="evidence" value="ECO:0007669"/>
    <property type="project" value="UniProtKB-KW"/>
</dbReference>
<name>A0A378XCY9_9BURK</name>
<evidence type="ECO:0000256" key="8">
    <source>
        <dbReference type="ARBA" id="ARBA00047984"/>
    </source>
</evidence>
<dbReference type="CDD" id="cd00268">
    <property type="entry name" value="DEADc"/>
    <property type="match status" value="1"/>
</dbReference>
<dbReference type="InterPro" id="IPR000629">
    <property type="entry name" value="RNA-helicase_DEAD-box_CS"/>
</dbReference>
<keyword evidence="5 11" id="KW-0347">Helicase</keyword>
<evidence type="ECO:0000256" key="10">
    <source>
        <dbReference type="PROSITE-ProRule" id="PRU00552"/>
    </source>
</evidence>
<dbReference type="SUPFAM" id="SSF52540">
    <property type="entry name" value="P-loop containing nucleoside triphosphate hydrolases"/>
    <property type="match status" value="1"/>
</dbReference>
<evidence type="ECO:0000313" key="19">
    <source>
        <dbReference type="Proteomes" id="UP000594903"/>
    </source>
</evidence>
<keyword evidence="19" id="KW-1185">Reference proteome</keyword>
<evidence type="ECO:0000256" key="1">
    <source>
        <dbReference type="ARBA" id="ARBA00012552"/>
    </source>
</evidence>
<dbReference type="SMART" id="SM00490">
    <property type="entry name" value="HELICc"/>
    <property type="match status" value="1"/>
</dbReference>
<dbReference type="STRING" id="1122619.GCA_000373745_00943"/>
<dbReference type="InterPro" id="IPR001650">
    <property type="entry name" value="Helicase_C-like"/>
</dbReference>
<keyword evidence="2" id="KW-0963">Cytoplasm</keyword>
<evidence type="ECO:0000259" key="13">
    <source>
        <dbReference type="PROSITE" id="PS51192"/>
    </source>
</evidence>
<dbReference type="CDD" id="cd18787">
    <property type="entry name" value="SF2_C_DEAD"/>
    <property type="match status" value="1"/>
</dbReference>